<comment type="caution">
    <text evidence="2">The sequence shown here is derived from an EMBL/GenBank/DDBJ whole genome shotgun (WGS) entry which is preliminary data.</text>
</comment>
<dbReference type="RefSeq" id="WP_184950688.1">
    <property type="nucleotide sequence ID" value="NZ_BOMC01000004.1"/>
</dbReference>
<evidence type="ECO:0000313" key="3">
    <source>
        <dbReference type="Proteomes" id="UP000542742"/>
    </source>
</evidence>
<accession>A0A7W7CRG4</accession>
<sequence>MDSADSALRAYDEGRADGVAGRNDHGRGDDPDYRVGLADGQLAVFEADLIAAIRKAMDGKN</sequence>
<dbReference type="AlphaFoldDB" id="A0A7W7CRG4"/>
<dbReference type="EMBL" id="JACHMF010000001">
    <property type="protein sequence ID" value="MBB4691923.1"/>
    <property type="molecule type" value="Genomic_DNA"/>
</dbReference>
<reference evidence="2 3" key="1">
    <citation type="submission" date="2020-08" db="EMBL/GenBank/DDBJ databases">
        <title>Sequencing the genomes of 1000 actinobacteria strains.</title>
        <authorList>
            <person name="Klenk H.-P."/>
        </authorList>
    </citation>
    <scope>NUCLEOTIDE SEQUENCE [LARGE SCALE GENOMIC DNA]</scope>
    <source>
        <strain evidence="2 3">DSM 45518</strain>
    </source>
</reference>
<protein>
    <submittedName>
        <fullName evidence="2">Uncharacterized protein</fullName>
    </submittedName>
</protein>
<gene>
    <name evidence="2" type="ORF">BKA14_002071</name>
</gene>
<proteinExistence type="predicted"/>
<feature type="region of interest" description="Disordered" evidence="1">
    <location>
        <begin position="1"/>
        <end position="32"/>
    </location>
</feature>
<organism evidence="2 3">
    <name type="scientific">Paractinoplanes abujensis</name>
    <dbReference type="NCBI Taxonomy" id="882441"/>
    <lineage>
        <taxon>Bacteria</taxon>
        <taxon>Bacillati</taxon>
        <taxon>Actinomycetota</taxon>
        <taxon>Actinomycetes</taxon>
        <taxon>Micromonosporales</taxon>
        <taxon>Micromonosporaceae</taxon>
        <taxon>Paractinoplanes</taxon>
    </lineage>
</organism>
<dbReference type="Proteomes" id="UP000542742">
    <property type="component" value="Unassembled WGS sequence"/>
</dbReference>
<name>A0A7W7CRG4_9ACTN</name>
<keyword evidence="3" id="KW-1185">Reference proteome</keyword>
<evidence type="ECO:0000256" key="1">
    <source>
        <dbReference type="SAM" id="MobiDB-lite"/>
    </source>
</evidence>
<evidence type="ECO:0000313" key="2">
    <source>
        <dbReference type="EMBL" id="MBB4691923.1"/>
    </source>
</evidence>
<feature type="compositionally biased region" description="Basic and acidic residues" evidence="1">
    <location>
        <begin position="10"/>
        <end position="32"/>
    </location>
</feature>